<comment type="caution">
    <text evidence="4">The sequence shown here is derived from an EMBL/GenBank/DDBJ whole genome shotgun (WGS) entry which is preliminary data.</text>
</comment>
<dbReference type="HAMAP" id="MF_00274">
    <property type="entry name" value="DNA_YbaB_EbfC"/>
    <property type="match status" value="1"/>
</dbReference>
<dbReference type="PIRSF" id="PIRSF004555">
    <property type="entry name" value="UCP004555"/>
    <property type="match status" value="1"/>
</dbReference>
<dbReference type="NCBIfam" id="TIGR00103">
    <property type="entry name" value="DNA_YbaB_EbfC"/>
    <property type="match status" value="1"/>
</dbReference>
<evidence type="ECO:0000313" key="5">
    <source>
        <dbReference type="Proteomes" id="UP000544872"/>
    </source>
</evidence>
<dbReference type="EMBL" id="JACIIX010000003">
    <property type="protein sequence ID" value="MBB6209809.1"/>
    <property type="molecule type" value="Genomic_DNA"/>
</dbReference>
<sequence>MKNLGNLMKQAQQMQQKMTEMQAKLAETEVTGSAGGGMVQVTLNGKGDMKKIVLEAQAVDPEDKETLEDLILAAHNDAKQKAEAMMAAEMQKVTGGLSLPPGLKLPF</sequence>
<feature type="compositionally biased region" description="Low complexity" evidence="3">
    <location>
        <begin position="8"/>
        <end position="22"/>
    </location>
</feature>
<dbReference type="AlphaFoldDB" id="A0A7X0DM11"/>
<gene>
    <name evidence="4" type="ORF">FHS48_001217</name>
</gene>
<keyword evidence="2" id="KW-0963">Cytoplasm</keyword>
<feature type="region of interest" description="Disordered" evidence="3">
    <location>
        <begin position="1"/>
        <end position="22"/>
    </location>
</feature>
<organism evidence="4 5">
    <name type="scientific">Novispirillum itersonii</name>
    <name type="common">Aquaspirillum itersonii</name>
    <dbReference type="NCBI Taxonomy" id="189"/>
    <lineage>
        <taxon>Bacteria</taxon>
        <taxon>Pseudomonadati</taxon>
        <taxon>Pseudomonadota</taxon>
        <taxon>Alphaproteobacteria</taxon>
        <taxon>Rhodospirillales</taxon>
        <taxon>Novispirillaceae</taxon>
        <taxon>Novispirillum</taxon>
    </lineage>
</organism>
<dbReference type="Proteomes" id="UP000544872">
    <property type="component" value="Unassembled WGS sequence"/>
</dbReference>
<dbReference type="InterPro" id="IPR036894">
    <property type="entry name" value="YbaB-like_sf"/>
</dbReference>
<dbReference type="PANTHER" id="PTHR33449">
    <property type="entry name" value="NUCLEOID-ASSOCIATED PROTEIN YBAB"/>
    <property type="match status" value="1"/>
</dbReference>
<keyword evidence="1 2" id="KW-0238">DNA-binding</keyword>
<comment type="function">
    <text evidence="2">Binds to DNA and alters its conformation. May be involved in regulation of gene expression, nucleoid organization and DNA protection.</text>
</comment>
<reference evidence="4 5" key="1">
    <citation type="submission" date="2020-08" db="EMBL/GenBank/DDBJ databases">
        <title>Genomic Encyclopedia of Type Strains, Phase IV (KMG-IV): sequencing the most valuable type-strain genomes for metagenomic binning, comparative biology and taxonomic classification.</title>
        <authorList>
            <person name="Goeker M."/>
        </authorList>
    </citation>
    <scope>NUCLEOTIDE SEQUENCE [LARGE SCALE GENOMIC DNA]</scope>
    <source>
        <strain evidence="4 5">DSM 11590</strain>
    </source>
</reference>
<keyword evidence="5" id="KW-1185">Reference proteome</keyword>
<evidence type="ECO:0000256" key="2">
    <source>
        <dbReference type="HAMAP-Rule" id="MF_00274"/>
    </source>
</evidence>
<comment type="subcellular location">
    <subcellularLocation>
        <location evidence="2">Cytoplasm</location>
        <location evidence="2">Nucleoid</location>
    </subcellularLocation>
</comment>
<accession>A0A7X0DM11</accession>
<dbReference type="GO" id="GO:0005829">
    <property type="term" value="C:cytosol"/>
    <property type="evidence" value="ECO:0007669"/>
    <property type="project" value="TreeGrafter"/>
</dbReference>
<dbReference type="Gene3D" id="3.30.1310.10">
    <property type="entry name" value="Nucleoid-associated protein YbaB-like domain"/>
    <property type="match status" value="1"/>
</dbReference>
<comment type="similarity">
    <text evidence="2">Belongs to the YbaB/EbfC family.</text>
</comment>
<dbReference type="GO" id="GO:0003677">
    <property type="term" value="F:DNA binding"/>
    <property type="evidence" value="ECO:0007669"/>
    <property type="project" value="UniProtKB-UniRule"/>
</dbReference>
<dbReference type="RefSeq" id="WP_184262384.1">
    <property type="nucleotide sequence ID" value="NZ_JACIIX010000003.1"/>
</dbReference>
<dbReference type="PANTHER" id="PTHR33449:SF1">
    <property type="entry name" value="NUCLEOID-ASSOCIATED PROTEIN YBAB"/>
    <property type="match status" value="1"/>
</dbReference>
<evidence type="ECO:0000256" key="1">
    <source>
        <dbReference type="ARBA" id="ARBA00023125"/>
    </source>
</evidence>
<protein>
    <recommendedName>
        <fullName evidence="2">Nucleoid-associated protein FHS48_001217</fullName>
    </recommendedName>
</protein>
<dbReference type="InterPro" id="IPR004401">
    <property type="entry name" value="YbaB/EbfC"/>
</dbReference>
<name>A0A7X0DM11_NOVIT</name>
<dbReference type="GO" id="GO:0043590">
    <property type="term" value="C:bacterial nucleoid"/>
    <property type="evidence" value="ECO:0007669"/>
    <property type="project" value="UniProtKB-UniRule"/>
</dbReference>
<evidence type="ECO:0000313" key="4">
    <source>
        <dbReference type="EMBL" id="MBB6209809.1"/>
    </source>
</evidence>
<proteinExistence type="inferred from homology"/>
<dbReference type="SUPFAM" id="SSF82607">
    <property type="entry name" value="YbaB-like"/>
    <property type="match status" value="1"/>
</dbReference>
<dbReference type="Pfam" id="PF02575">
    <property type="entry name" value="YbaB_DNA_bd"/>
    <property type="match status" value="1"/>
</dbReference>
<comment type="subunit">
    <text evidence="2">Homodimer.</text>
</comment>
<evidence type="ECO:0000256" key="3">
    <source>
        <dbReference type="SAM" id="MobiDB-lite"/>
    </source>
</evidence>